<dbReference type="Gene3D" id="3.90.1150.10">
    <property type="entry name" value="Aspartate Aminotransferase, domain 1"/>
    <property type="match status" value="1"/>
</dbReference>
<evidence type="ECO:0000256" key="1">
    <source>
        <dbReference type="ARBA" id="ARBA00001933"/>
    </source>
</evidence>
<dbReference type="InterPro" id="IPR015422">
    <property type="entry name" value="PyrdxlP-dep_Trfase_small"/>
</dbReference>
<feature type="region of interest" description="Disordered" evidence="7">
    <location>
        <begin position="1"/>
        <end position="20"/>
    </location>
</feature>
<comment type="cofactor">
    <cofactor evidence="1">
        <name>pyridoxal 5'-phosphate</name>
        <dbReference type="ChEBI" id="CHEBI:597326"/>
    </cofactor>
</comment>
<feature type="domain" description="Aminotransferase class V" evidence="8">
    <location>
        <begin position="144"/>
        <end position="512"/>
    </location>
</feature>
<evidence type="ECO:0000256" key="6">
    <source>
        <dbReference type="ARBA" id="ARBA00050776"/>
    </source>
</evidence>
<evidence type="ECO:0000256" key="7">
    <source>
        <dbReference type="SAM" id="MobiDB-lite"/>
    </source>
</evidence>
<dbReference type="EC" id="2.8.1.7" evidence="3"/>
<sequence>MDQHNLSEHVAAATQTTPHYAIDRLESNAPPRIDQSRHSPFYQRLLNTTAPNSLQPDLPIDALEANASPQHQAHSIDASARDYYFLFDQEHLQPTTATHSSHTEKPDVITADRFAQTTANGLVFEQIRRDFPILQQKVNGHALIWLDSAATTQKPQAVIDRLVYFYQNENSNIHRAAHQLAARATDAYEHARQVVADFIHAASTDNIVFVRGTTEAINLVAKSWGVHNIGAGDEIIISHLEHHANIVPWYQLCQQQGAVLRVIPVDDTGQIDLIALAKLMNSRTKLLAITQVSNALGTITPIQQVIEMAHQQHIPVLVDAAQSIAHMPTDVQALDADFLVFSGHKVFGPTGIGVLYAKTAILESMPVWEGGGNMIADVRFEHVIYQDPPNKFEAGTGNIADAVGLAAALNYIQKIGLQHIAQYEHELLQYSLQRLQTVPSLRLIGNPQHRASVMSFVMTDYSPEQIGRCLNEQGIAVRAGHHCAQPILRRFGVEKTVRPSIAFYNQHDEINQMVDVLQHLHRQRHQERSSF</sequence>
<dbReference type="NCBIfam" id="TIGR01979">
    <property type="entry name" value="sufS"/>
    <property type="match status" value="1"/>
</dbReference>
<dbReference type="InterPro" id="IPR010970">
    <property type="entry name" value="Cys_dSase_SufS"/>
</dbReference>
<evidence type="ECO:0000256" key="5">
    <source>
        <dbReference type="ARBA" id="ARBA00022898"/>
    </source>
</evidence>
<keyword evidence="10" id="KW-1185">Reference proteome</keyword>
<dbReference type="InterPro" id="IPR015424">
    <property type="entry name" value="PyrdxlP-dep_Trfase"/>
</dbReference>
<dbReference type="AlphaFoldDB" id="A0A1B2M437"/>
<dbReference type="PANTHER" id="PTHR43586">
    <property type="entry name" value="CYSTEINE DESULFURASE"/>
    <property type="match status" value="1"/>
</dbReference>
<proteinExistence type="inferred from homology"/>
<gene>
    <name evidence="9" type="ORF">BFG52_08315</name>
</gene>
<dbReference type="Proteomes" id="UP000093391">
    <property type="component" value="Chromosome"/>
</dbReference>
<evidence type="ECO:0000313" key="9">
    <source>
        <dbReference type="EMBL" id="AOA59929.1"/>
    </source>
</evidence>
<dbReference type="InterPro" id="IPR000192">
    <property type="entry name" value="Aminotrans_V_dom"/>
</dbReference>
<dbReference type="SUPFAM" id="SSF53383">
    <property type="entry name" value="PLP-dependent transferases"/>
    <property type="match status" value="1"/>
</dbReference>
<protein>
    <recommendedName>
        <fullName evidence="3">cysteine desulfurase</fullName>
        <ecNumber evidence="3">2.8.1.7</ecNumber>
    </recommendedName>
</protein>
<dbReference type="KEGG" id="ala:BFG52_08315"/>
<dbReference type="GO" id="GO:0006534">
    <property type="term" value="P:cysteine metabolic process"/>
    <property type="evidence" value="ECO:0007669"/>
    <property type="project" value="InterPro"/>
</dbReference>
<evidence type="ECO:0000259" key="8">
    <source>
        <dbReference type="Pfam" id="PF00266"/>
    </source>
</evidence>
<dbReference type="PANTHER" id="PTHR43586:SF8">
    <property type="entry name" value="CYSTEINE DESULFURASE 1, CHLOROPLASTIC"/>
    <property type="match status" value="1"/>
</dbReference>
<dbReference type="Gene3D" id="3.40.640.10">
    <property type="entry name" value="Type I PLP-dependent aspartate aminotransferase-like (Major domain)"/>
    <property type="match status" value="1"/>
</dbReference>
<reference evidence="9 10" key="1">
    <citation type="submission" date="2016-08" db="EMBL/GenBank/DDBJ databases">
        <authorList>
            <person name="Seilhamer J.J."/>
        </authorList>
    </citation>
    <scope>NUCLEOTIDE SEQUENCE [LARGE SCALE GENOMIC DNA]</scope>
    <source>
        <strain evidence="9 10">BRTC-1</strain>
    </source>
</reference>
<dbReference type="InterPro" id="IPR015421">
    <property type="entry name" value="PyrdxlP-dep_Trfase_major"/>
</dbReference>
<name>A0A1B2M437_9GAMM</name>
<evidence type="ECO:0000256" key="2">
    <source>
        <dbReference type="ARBA" id="ARBA00010447"/>
    </source>
</evidence>
<keyword evidence="4" id="KW-0808">Transferase</keyword>
<comment type="catalytic activity">
    <reaction evidence="6">
        <text>(sulfur carrier)-H + L-cysteine = (sulfur carrier)-SH + L-alanine</text>
        <dbReference type="Rhea" id="RHEA:43892"/>
        <dbReference type="Rhea" id="RHEA-COMP:14737"/>
        <dbReference type="Rhea" id="RHEA-COMP:14739"/>
        <dbReference type="ChEBI" id="CHEBI:29917"/>
        <dbReference type="ChEBI" id="CHEBI:35235"/>
        <dbReference type="ChEBI" id="CHEBI:57972"/>
        <dbReference type="ChEBI" id="CHEBI:64428"/>
        <dbReference type="EC" id="2.8.1.7"/>
    </reaction>
</comment>
<accession>A0A1B2M437</accession>
<dbReference type="Pfam" id="PF00266">
    <property type="entry name" value="Aminotran_5"/>
    <property type="match status" value="1"/>
</dbReference>
<dbReference type="CDD" id="cd06453">
    <property type="entry name" value="SufS_like"/>
    <property type="match status" value="1"/>
</dbReference>
<dbReference type="STRING" id="1789224.BFG52_08315"/>
<dbReference type="GO" id="GO:0030170">
    <property type="term" value="F:pyridoxal phosphate binding"/>
    <property type="evidence" value="ECO:0007669"/>
    <property type="project" value="InterPro"/>
</dbReference>
<evidence type="ECO:0000256" key="4">
    <source>
        <dbReference type="ARBA" id="ARBA00022679"/>
    </source>
</evidence>
<comment type="similarity">
    <text evidence="2">Belongs to the class-V pyridoxal-phosphate-dependent aminotransferase family. Csd subfamily.</text>
</comment>
<evidence type="ECO:0000313" key="10">
    <source>
        <dbReference type="Proteomes" id="UP000093391"/>
    </source>
</evidence>
<organism evidence="9 10">
    <name type="scientific">Acinetobacter larvae</name>
    <dbReference type="NCBI Taxonomy" id="1789224"/>
    <lineage>
        <taxon>Bacteria</taxon>
        <taxon>Pseudomonadati</taxon>
        <taxon>Pseudomonadota</taxon>
        <taxon>Gammaproteobacteria</taxon>
        <taxon>Moraxellales</taxon>
        <taxon>Moraxellaceae</taxon>
        <taxon>Acinetobacter</taxon>
    </lineage>
</organism>
<keyword evidence="5" id="KW-0663">Pyridoxal phosphate</keyword>
<dbReference type="GO" id="GO:0031071">
    <property type="term" value="F:cysteine desulfurase activity"/>
    <property type="evidence" value="ECO:0007669"/>
    <property type="project" value="UniProtKB-EC"/>
</dbReference>
<evidence type="ECO:0000256" key="3">
    <source>
        <dbReference type="ARBA" id="ARBA00012239"/>
    </source>
</evidence>
<dbReference type="EMBL" id="CP016895">
    <property type="protein sequence ID" value="AOA59929.1"/>
    <property type="molecule type" value="Genomic_DNA"/>
</dbReference>